<organism evidence="1 2">
    <name type="scientific">Aliterella atlantica CENA595</name>
    <dbReference type="NCBI Taxonomy" id="1618023"/>
    <lineage>
        <taxon>Bacteria</taxon>
        <taxon>Bacillati</taxon>
        <taxon>Cyanobacteriota</taxon>
        <taxon>Cyanophyceae</taxon>
        <taxon>Chroococcidiopsidales</taxon>
        <taxon>Aliterellaceae</taxon>
        <taxon>Aliterella</taxon>
    </lineage>
</organism>
<dbReference type="Proteomes" id="UP000032452">
    <property type="component" value="Unassembled WGS sequence"/>
</dbReference>
<proteinExistence type="predicted"/>
<evidence type="ECO:0000313" key="2">
    <source>
        <dbReference type="Proteomes" id="UP000032452"/>
    </source>
</evidence>
<name>A0A0D8ZX01_9CYAN</name>
<dbReference type="SUPFAM" id="SSF47240">
    <property type="entry name" value="Ferritin-like"/>
    <property type="match status" value="1"/>
</dbReference>
<reference evidence="1 2" key="1">
    <citation type="submission" date="2015-02" db="EMBL/GenBank/DDBJ databases">
        <title>Draft genome of a novel marine cyanobacterium (Chroococcales) isolated from South Atlantic Ocean.</title>
        <authorList>
            <person name="Rigonato J."/>
            <person name="Alvarenga D.O."/>
            <person name="Branco L.H."/>
            <person name="Varani A.M."/>
            <person name="Brandini F.P."/>
            <person name="Fiore M.F."/>
        </authorList>
    </citation>
    <scope>NUCLEOTIDE SEQUENCE [LARGE SCALE GENOMIC DNA]</scope>
    <source>
        <strain evidence="1 2">CENA595</strain>
    </source>
</reference>
<comment type="caution">
    <text evidence="1">The sequence shown here is derived from an EMBL/GenBank/DDBJ whole genome shotgun (WGS) entry which is preliminary data.</text>
</comment>
<dbReference type="STRING" id="1618023.UH38_05180"/>
<dbReference type="EMBL" id="JYON01000003">
    <property type="protein sequence ID" value="KJH72927.1"/>
    <property type="molecule type" value="Genomic_DNA"/>
</dbReference>
<gene>
    <name evidence="1" type="ORF">UH38_05180</name>
</gene>
<dbReference type="PATRIC" id="fig|1618023.3.peg.914"/>
<dbReference type="OrthoDB" id="479408at2"/>
<sequence length="329" mass="37892">MLDTLQLHLSAPDLAGQNYQYPNYKQIQERIKFLVKHYLAKEELGDRLQDLPIQFDNPQPRPWQAIDWQSIQLKQIIGINPEVFLAIILGSIDTEAPIRGYTQTSRQYLNTLHPQLARFVGGIAEDGSLLEIGLWEKEERQHTPALIKIYTQLTGKKVAPNQRAVRQYQPSSNPYTDLYRHGLHRVATEYGATCLYLWLMAHTTGQLQAVLAELVKDEINHMTKFWGFGIWAFPENSLLQIGRTLLKQRPTYSKSRSSLLGTVQRMSEVLDWQNWSLTNKATFSFTCIYILNCLWGWSKSLTPEYLQALFGEPLTVTSYQLPNIAKPNR</sequence>
<dbReference type="RefSeq" id="WP_045053548.1">
    <property type="nucleotide sequence ID" value="NZ_CAWMDP010000011.1"/>
</dbReference>
<keyword evidence="2" id="KW-1185">Reference proteome</keyword>
<evidence type="ECO:0000313" key="1">
    <source>
        <dbReference type="EMBL" id="KJH72927.1"/>
    </source>
</evidence>
<evidence type="ECO:0008006" key="3">
    <source>
        <dbReference type="Google" id="ProtNLM"/>
    </source>
</evidence>
<accession>A0A0D8ZX01</accession>
<dbReference type="AlphaFoldDB" id="A0A0D8ZX01"/>
<protein>
    <recommendedName>
        <fullName evidence="3">Ferritin-like domain-containing protein</fullName>
    </recommendedName>
</protein>
<dbReference type="InterPro" id="IPR009078">
    <property type="entry name" value="Ferritin-like_SF"/>
</dbReference>